<reference evidence="1 2" key="1">
    <citation type="submission" date="2019-08" db="EMBL/GenBank/DDBJ databases">
        <authorList>
            <person name="Liang Q."/>
        </authorList>
    </citation>
    <scope>NUCLEOTIDE SEQUENCE [LARGE SCALE GENOMIC DNA]</scope>
    <source>
        <strain evidence="1 2">V1718</strain>
    </source>
</reference>
<keyword evidence="2" id="KW-1185">Reference proteome</keyword>
<name>A0A5B8XRI2_9DELT</name>
<accession>A0A5B8XRI2</accession>
<dbReference type="KEGG" id="bbae:FRD01_01680"/>
<dbReference type="AlphaFoldDB" id="A0A5B8XRI2"/>
<protein>
    <submittedName>
        <fullName evidence="1">Uncharacterized protein</fullName>
    </submittedName>
</protein>
<sequence>MYWFEKIASRFSLEILHSPESQKVTRNNRHVHLDRVLPTDTPLRRWVAWNHLLGIRLGIDLLSSEEFPEDEPPAKPVPGTNKNLAASPFGERLPRLASRLAIDVCERISGQSLFSTDSILPHAKVIYLRDIGKRIHAITDSQAGRHYKPGKLEEISRSALFHEPGSYRPRPKVHKTRHGRIREYQSSDGIGASRLLLLPDFDFDASREAGWAAVPSWDTLLVAEPSDPQREDLKLEMMTEALSIWRRADLPFFSGILSLSSTGIELTSDAWTQPEFPTKSETNLRIEAS</sequence>
<dbReference type="EMBL" id="CP042467">
    <property type="protein sequence ID" value="QED25989.1"/>
    <property type="molecule type" value="Genomic_DNA"/>
</dbReference>
<dbReference type="OrthoDB" id="5496488at2"/>
<evidence type="ECO:0000313" key="2">
    <source>
        <dbReference type="Proteomes" id="UP000321595"/>
    </source>
</evidence>
<gene>
    <name evidence="1" type="ORF">FRD01_01680</name>
</gene>
<proteinExistence type="predicted"/>
<evidence type="ECO:0000313" key="1">
    <source>
        <dbReference type="EMBL" id="QED25989.1"/>
    </source>
</evidence>
<dbReference type="RefSeq" id="WP_146957042.1">
    <property type="nucleotide sequence ID" value="NZ_CP042467.1"/>
</dbReference>
<dbReference type="Proteomes" id="UP000321595">
    <property type="component" value="Chromosome"/>
</dbReference>
<organism evidence="1 2">
    <name type="scientific">Microvenator marinus</name>
    <dbReference type="NCBI Taxonomy" id="2600177"/>
    <lineage>
        <taxon>Bacteria</taxon>
        <taxon>Deltaproteobacteria</taxon>
        <taxon>Bradymonadales</taxon>
        <taxon>Microvenatoraceae</taxon>
        <taxon>Microvenator</taxon>
    </lineage>
</organism>